<proteinExistence type="predicted"/>
<gene>
    <name evidence="1" type="ORF">NM688_g4095</name>
</gene>
<dbReference type="EMBL" id="JANHOG010000647">
    <property type="protein sequence ID" value="KAJ3552549.1"/>
    <property type="molecule type" value="Genomic_DNA"/>
</dbReference>
<reference evidence="1" key="1">
    <citation type="submission" date="2022-07" db="EMBL/GenBank/DDBJ databases">
        <title>Genome Sequence of Phlebia brevispora.</title>
        <authorList>
            <person name="Buettner E."/>
        </authorList>
    </citation>
    <scope>NUCLEOTIDE SEQUENCE</scope>
    <source>
        <strain evidence="1">MPL23</strain>
    </source>
</reference>
<comment type="caution">
    <text evidence="1">The sequence shown here is derived from an EMBL/GenBank/DDBJ whole genome shotgun (WGS) entry which is preliminary data.</text>
</comment>
<name>A0ACC1T3L5_9APHY</name>
<organism evidence="1 2">
    <name type="scientific">Phlebia brevispora</name>
    <dbReference type="NCBI Taxonomy" id="194682"/>
    <lineage>
        <taxon>Eukaryota</taxon>
        <taxon>Fungi</taxon>
        <taxon>Dikarya</taxon>
        <taxon>Basidiomycota</taxon>
        <taxon>Agaricomycotina</taxon>
        <taxon>Agaricomycetes</taxon>
        <taxon>Polyporales</taxon>
        <taxon>Meruliaceae</taxon>
        <taxon>Phlebia</taxon>
    </lineage>
</organism>
<evidence type="ECO:0000313" key="1">
    <source>
        <dbReference type="EMBL" id="KAJ3552549.1"/>
    </source>
</evidence>
<protein>
    <submittedName>
        <fullName evidence="1">Uncharacterized protein</fullName>
    </submittedName>
</protein>
<sequence>MNHRDTSERSGDLTHPYVEEDLKLANQVSLDEWLRAVLDLPQSRYGDWKTKIGEMRWFEDGIIQRCLRTFCAAEEKVHRCEPFTELGNRILHLARGKLPGVPKTKSYPVDDFCFLNNADRAIATIPEHGALGAIRCPDILNVRSSVSRRVASGKSVQWTDILLWWELKKQFDLTPVLEAERKSRGLDPADEDKDMSPLRKSARKRKAIPATKLRTRPSPLRSAATSVAIKRRAEDNLPDGLTLRSSNKARRTDDLNYSVYLGKEAAIRSGSYALELLSCTYGTRVSCFSGVLQDDKLSLWYYDAEGVAYTTSYLSILSDFESCAAIIVAIARCKLEQFGVLPASVIKPHSPYPRSFPPPNLGDSSFTIRHPTSDQPIRIILKRPLFAQYVLQGRRTFVYTIETSPATPATDLIAKFAYQVHTRKSEHELVTIARKAGVQHLPEIHMWADLWKLSEGARRTFYEGDDKINREDRILRMIVYTQYASIKPLFLERCELIPIMVEQMADCLHDLRYKANILHRDISVDNVMYEKRGNHYFFILIDFDMGVVLPRDAESSWLVSSRHRTGTLPFMAWELIRDACRADTSKWMPIRHLLRHDLESLFWLSLWCVLTLLTHTVEAEHKNRLLVWARSLETGPLNLIAANKESLSNHGLRYFGIELPGPAQCLARWFAGWTRLLRKANTATGDHQVKLDAADVYRAANIAVSDPEPFDEETAGGTFTKDVLNEVLSPLMPLKSTDTCTQNLEEDGNQNDEELARELAPVQAPPKPKRRTRDKVLSKDALALRECVLSKLRPRKRVSCCNTLCRANGYPPSRI</sequence>
<evidence type="ECO:0000313" key="2">
    <source>
        <dbReference type="Proteomes" id="UP001148662"/>
    </source>
</evidence>
<keyword evidence="2" id="KW-1185">Reference proteome</keyword>
<accession>A0ACC1T3L5</accession>
<dbReference type="Proteomes" id="UP001148662">
    <property type="component" value="Unassembled WGS sequence"/>
</dbReference>